<evidence type="ECO:0000256" key="2">
    <source>
        <dbReference type="ARBA" id="ARBA00023315"/>
    </source>
</evidence>
<dbReference type="SUPFAM" id="SSF55729">
    <property type="entry name" value="Acyl-CoA N-acyltransferases (Nat)"/>
    <property type="match status" value="2"/>
</dbReference>
<reference evidence="6 8" key="1">
    <citation type="submission" date="2018-04" db="EMBL/GenBank/DDBJ databases">
        <title>Complete genome sequences of Streptomyces griseoviridis K61 and characterization of antagonistic properties of biological control agents.</title>
        <authorList>
            <person name="Mariita R.M."/>
            <person name="Sello J.K."/>
        </authorList>
    </citation>
    <scope>NUCLEOTIDE SEQUENCE [LARGE SCALE GENOMIC DNA]</scope>
    <source>
        <strain evidence="6 8">K61</strain>
    </source>
</reference>
<dbReference type="KEGG" id="sgd:ELQ87_22650"/>
<name>A0A3Q9KTD6_STRGD</name>
<organism evidence="5 7">
    <name type="scientific">Streptomyces griseoviridis</name>
    <dbReference type="NCBI Taxonomy" id="45398"/>
    <lineage>
        <taxon>Bacteria</taxon>
        <taxon>Bacillati</taxon>
        <taxon>Actinomycetota</taxon>
        <taxon>Actinomycetes</taxon>
        <taxon>Kitasatosporales</taxon>
        <taxon>Streptomycetaceae</taxon>
        <taxon>Streptomyces</taxon>
    </lineage>
</organism>
<evidence type="ECO:0000256" key="3">
    <source>
        <dbReference type="SAM" id="MobiDB-lite"/>
    </source>
</evidence>
<evidence type="ECO:0000313" key="7">
    <source>
        <dbReference type="Proteomes" id="UP000271291"/>
    </source>
</evidence>
<feature type="domain" description="N-acetyltransferase" evidence="4">
    <location>
        <begin position="163"/>
        <end position="309"/>
    </location>
</feature>
<dbReference type="InterPro" id="IPR000182">
    <property type="entry name" value="GNAT_dom"/>
</dbReference>
<protein>
    <submittedName>
        <fullName evidence="5">GNAT family N-acetyltransferase</fullName>
    </submittedName>
</protein>
<dbReference type="AlphaFoldDB" id="A0A3Q9KTD6"/>
<dbReference type="PANTHER" id="PTHR43877">
    <property type="entry name" value="AMINOALKYLPHOSPHONATE N-ACETYLTRANSFERASE-RELATED-RELATED"/>
    <property type="match status" value="1"/>
</dbReference>
<keyword evidence="2" id="KW-0012">Acyltransferase</keyword>
<evidence type="ECO:0000313" key="6">
    <source>
        <dbReference type="EMBL" id="QCN86401.1"/>
    </source>
</evidence>
<dbReference type="InterPro" id="IPR050832">
    <property type="entry name" value="Bact_Acetyltransf"/>
</dbReference>
<keyword evidence="1 5" id="KW-0808">Transferase</keyword>
<proteinExistence type="predicted"/>
<dbReference type="EMBL" id="CP029078">
    <property type="protein sequence ID" value="QCN86401.1"/>
    <property type="molecule type" value="Genomic_DNA"/>
</dbReference>
<feature type="region of interest" description="Disordered" evidence="3">
    <location>
        <begin position="1"/>
        <end position="20"/>
    </location>
</feature>
<dbReference type="OrthoDB" id="9799092at2"/>
<reference evidence="5 7" key="2">
    <citation type="submission" date="2018-12" db="EMBL/GenBank/DDBJ databases">
        <title>Streptomyces griseoviridis F1-27 complete genome.</title>
        <authorList>
            <person name="Mariita R.M."/>
            <person name="Sello J.K."/>
        </authorList>
    </citation>
    <scope>NUCLEOTIDE SEQUENCE [LARGE SCALE GENOMIC DNA]</scope>
    <source>
        <strain evidence="5 7">F1-27</strain>
    </source>
</reference>
<feature type="domain" description="N-acetyltransferase" evidence="4">
    <location>
        <begin position="13"/>
        <end position="153"/>
    </location>
</feature>
<dbReference type="GO" id="GO:0016747">
    <property type="term" value="F:acyltransferase activity, transferring groups other than amino-acyl groups"/>
    <property type="evidence" value="ECO:0007669"/>
    <property type="project" value="InterPro"/>
</dbReference>
<dbReference type="RefSeq" id="WP_127179548.1">
    <property type="nucleotide sequence ID" value="NZ_CP029078.1"/>
</dbReference>
<evidence type="ECO:0000313" key="5">
    <source>
        <dbReference type="EMBL" id="AZS86738.1"/>
    </source>
</evidence>
<gene>
    <name evidence="6" type="ORF">DDJ31_16615</name>
    <name evidence="5" type="ORF">ELQ87_22650</name>
</gene>
<dbReference type="InterPro" id="IPR016181">
    <property type="entry name" value="Acyl_CoA_acyltransferase"/>
</dbReference>
<evidence type="ECO:0000256" key="1">
    <source>
        <dbReference type="ARBA" id="ARBA00022679"/>
    </source>
</evidence>
<dbReference type="Gene3D" id="3.40.630.30">
    <property type="match status" value="1"/>
</dbReference>
<sequence length="316" mass="33515">MRPSSAFVPPPGYRARPAAPADADAIHHLVAACERTAHGGSPAAPDGVAARLALPGVDPATDTVLVHGPDGAPAAWVWVRGRRCAIDVHPDHRGRGLGGALLAWAEARARRAGDDRLAQTVADGDPAAGALLRSAGYAPLATEWLLEIALPVPGGVPRPPEGVTVRPFSAGDERAAHRLTEDAFDEWQQRRKPYAEWAKHCVERPSFTPSASPLAFDGGRLVGVLLSLDDPGSGEGYVERLAVRRDQRGRGLARLLLMTAFHAFALRGRRACTLGTHTDTGALSLYEHLGMTVRHSATVYGRPLAERADPAQATRA</sequence>
<keyword evidence="8" id="KW-1185">Reference proteome</keyword>
<dbReference type="PROSITE" id="PS51186">
    <property type="entry name" value="GNAT"/>
    <property type="match status" value="2"/>
</dbReference>
<dbReference type="Pfam" id="PF00583">
    <property type="entry name" value="Acetyltransf_1"/>
    <property type="match status" value="2"/>
</dbReference>
<dbReference type="Proteomes" id="UP000501753">
    <property type="component" value="Chromosome"/>
</dbReference>
<dbReference type="PANTHER" id="PTHR43877:SF2">
    <property type="entry name" value="AMINOALKYLPHOSPHONATE N-ACETYLTRANSFERASE-RELATED"/>
    <property type="match status" value="1"/>
</dbReference>
<dbReference type="EMBL" id="CP034687">
    <property type="protein sequence ID" value="AZS86738.1"/>
    <property type="molecule type" value="Genomic_DNA"/>
</dbReference>
<evidence type="ECO:0000259" key="4">
    <source>
        <dbReference type="PROSITE" id="PS51186"/>
    </source>
</evidence>
<accession>A0A3Q9KTD6</accession>
<evidence type="ECO:0000313" key="8">
    <source>
        <dbReference type="Proteomes" id="UP000501753"/>
    </source>
</evidence>
<dbReference type="CDD" id="cd04301">
    <property type="entry name" value="NAT_SF"/>
    <property type="match status" value="1"/>
</dbReference>
<dbReference type="Proteomes" id="UP000271291">
    <property type="component" value="Chromosome"/>
</dbReference>